<evidence type="ECO:0000313" key="2">
    <source>
        <dbReference type="Proteomes" id="UP000062973"/>
    </source>
</evidence>
<dbReference type="HOGENOM" id="CLU_2969145_0_0_11"/>
<proteinExistence type="predicted"/>
<organism evidence="1 2">
    <name type="scientific">Amycolatopsis methanolica 239</name>
    <dbReference type="NCBI Taxonomy" id="1068978"/>
    <lineage>
        <taxon>Bacteria</taxon>
        <taxon>Bacillati</taxon>
        <taxon>Actinomycetota</taxon>
        <taxon>Actinomycetes</taxon>
        <taxon>Pseudonocardiales</taxon>
        <taxon>Pseudonocardiaceae</taxon>
        <taxon>Amycolatopsis</taxon>
        <taxon>Amycolatopsis methanolica group</taxon>
    </lineage>
</organism>
<reference evidence="1 2" key="1">
    <citation type="submission" date="2014-07" db="EMBL/GenBank/DDBJ databases">
        <title>Whole Genome Sequence of the Amycolatopsis methanolica 239.</title>
        <authorList>
            <person name="Tang B."/>
        </authorList>
    </citation>
    <scope>NUCLEOTIDE SEQUENCE [LARGE SCALE GENOMIC DNA]</scope>
    <source>
        <strain evidence="1 2">239</strain>
    </source>
</reference>
<accession>A0A076MWT2</accession>
<evidence type="ECO:0000313" key="1">
    <source>
        <dbReference type="EMBL" id="AIJ22152.1"/>
    </source>
</evidence>
<sequence>MQHSRLSWLTINSVSGQQGHRQTRVTGTIGWQYATPPIMARTKEFDPDVPLRAALELF</sequence>
<dbReference type="AlphaFoldDB" id="A0A076MWT2"/>
<dbReference type="STRING" id="1068978.AMETH_2060"/>
<protein>
    <submittedName>
        <fullName evidence="1">Uncharacterized protein</fullName>
    </submittedName>
</protein>
<dbReference type="Proteomes" id="UP000062973">
    <property type="component" value="Chromosome"/>
</dbReference>
<dbReference type="EMBL" id="CP009110">
    <property type="protein sequence ID" value="AIJ22152.1"/>
    <property type="molecule type" value="Genomic_DNA"/>
</dbReference>
<dbReference type="KEGG" id="amq:AMETH_2060"/>
<name>A0A076MWT2_AMYME</name>
<gene>
    <name evidence="1" type="ORF">AMETH_2060</name>
</gene>
<dbReference type="PATRIC" id="fig|1068978.7.peg.2190"/>
<keyword evidence="2" id="KW-1185">Reference proteome</keyword>